<evidence type="ECO:0000313" key="2">
    <source>
        <dbReference type="EMBL" id="KKR23575.1"/>
    </source>
</evidence>
<evidence type="ECO:0000256" key="1">
    <source>
        <dbReference type="SAM" id="MobiDB-lite"/>
    </source>
</evidence>
<reference evidence="2 3" key="1">
    <citation type="journal article" date="2015" name="Nature">
        <title>rRNA introns, odd ribosomes, and small enigmatic genomes across a large radiation of phyla.</title>
        <authorList>
            <person name="Brown C.T."/>
            <person name="Hug L.A."/>
            <person name="Thomas B.C."/>
            <person name="Sharon I."/>
            <person name="Castelle C.J."/>
            <person name="Singh A."/>
            <person name="Wilkins M.J."/>
            <person name="Williams K.H."/>
            <person name="Banfield J.F."/>
        </authorList>
    </citation>
    <scope>NUCLEOTIDE SEQUENCE [LARGE SCALE GENOMIC DNA]</scope>
</reference>
<dbReference type="AlphaFoldDB" id="A0A0G0RM71"/>
<sequence>MAVSSKLEEYVHMHGQNNKGREIKMGR</sequence>
<proteinExistence type="predicted"/>
<protein>
    <submittedName>
        <fullName evidence="2">Uncharacterized protein</fullName>
    </submittedName>
</protein>
<feature type="non-terminal residue" evidence="2">
    <location>
        <position position="27"/>
    </location>
</feature>
<dbReference type="EMBL" id="LBXD01000013">
    <property type="protein sequence ID" value="KKR23575.1"/>
    <property type="molecule type" value="Genomic_DNA"/>
</dbReference>
<evidence type="ECO:0000313" key="3">
    <source>
        <dbReference type="Proteomes" id="UP000034764"/>
    </source>
</evidence>
<feature type="region of interest" description="Disordered" evidence="1">
    <location>
        <begin position="1"/>
        <end position="27"/>
    </location>
</feature>
<comment type="caution">
    <text evidence="2">The sequence shown here is derived from an EMBL/GenBank/DDBJ whole genome shotgun (WGS) entry which is preliminary data.</text>
</comment>
<accession>A0A0G0RM71</accession>
<organism evidence="2 3">
    <name type="scientific">Candidatus Yanofskybacteria bacterium GW2011_GWD2_39_48</name>
    <dbReference type="NCBI Taxonomy" id="1619031"/>
    <lineage>
        <taxon>Bacteria</taxon>
        <taxon>Candidatus Yanofskyibacteriota</taxon>
    </lineage>
</organism>
<dbReference type="Proteomes" id="UP000034764">
    <property type="component" value="Unassembled WGS sequence"/>
</dbReference>
<gene>
    <name evidence="2" type="ORF">UT53_C0013G0012</name>
</gene>
<name>A0A0G0RM71_9BACT</name>
<feature type="compositionally biased region" description="Basic and acidic residues" evidence="1">
    <location>
        <begin position="1"/>
        <end position="12"/>
    </location>
</feature>